<dbReference type="Proteomes" id="UP000309061">
    <property type="component" value="Chromosome"/>
</dbReference>
<dbReference type="EMBL" id="CP046052">
    <property type="protein sequence ID" value="QGM46714.1"/>
    <property type="molecule type" value="Genomic_DNA"/>
</dbReference>
<evidence type="ECO:0000313" key="1">
    <source>
        <dbReference type="EMBL" id="QGM46714.1"/>
    </source>
</evidence>
<sequence>MTTAAQSRAIHAALRKQGLDDALYRDMLWSQFGKRSSTELTDEEAALFLKGLDIPPVHCGSARGKAVRLQGPYAKILQALWIAGYNLGLIHNRDDAALAQFVKRQTRIDHTRWLTDAKDASKAIEALRGWLARAGGVEWPVGRDAGSFAQKRAVCRAIAKKLHALQSFGMPGVSFDFAFQAEIAGVSPTRIDDFANRLGQKLRRAMAEEKKRRADRGTDAIGGFTLFRCRRCGGELRYRVDLNIKDTLRGVPCGACNGERNPPFKG</sequence>
<keyword evidence="2" id="KW-1185">Reference proteome</keyword>
<accession>A0A6B8KE41</accession>
<dbReference type="OrthoDB" id="7353918at2"/>
<proteinExistence type="predicted"/>
<dbReference type="Pfam" id="PF06252">
    <property type="entry name" value="GemA"/>
    <property type="match status" value="1"/>
</dbReference>
<dbReference type="RefSeq" id="WP_136497597.1">
    <property type="nucleotide sequence ID" value="NZ_CP046052.1"/>
</dbReference>
<evidence type="ECO:0000313" key="2">
    <source>
        <dbReference type="Proteomes" id="UP000309061"/>
    </source>
</evidence>
<protein>
    <submittedName>
        <fullName evidence="1">DUF1018 domain-containing protein</fullName>
    </submittedName>
</protein>
<gene>
    <name evidence="1" type="ORF">H2LOC_013985</name>
</gene>
<reference evidence="1 2" key="1">
    <citation type="submission" date="2019-11" db="EMBL/GenBank/DDBJ databases">
        <title>The genome sequence of Methylocystis heyeri.</title>
        <authorList>
            <person name="Oshkin I.Y."/>
            <person name="Miroshnikov K."/>
            <person name="Dedysh S.N."/>
        </authorList>
    </citation>
    <scope>NUCLEOTIDE SEQUENCE [LARGE SCALE GENOMIC DNA]</scope>
    <source>
        <strain evidence="1 2">H2</strain>
    </source>
</reference>
<dbReference type="KEGG" id="mhey:H2LOC_013985"/>
<name>A0A6B8KE41_9HYPH</name>
<organism evidence="1 2">
    <name type="scientific">Methylocystis heyeri</name>
    <dbReference type="NCBI Taxonomy" id="391905"/>
    <lineage>
        <taxon>Bacteria</taxon>
        <taxon>Pseudomonadati</taxon>
        <taxon>Pseudomonadota</taxon>
        <taxon>Alphaproteobacteria</taxon>
        <taxon>Hyphomicrobiales</taxon>
        <taxon>Methylocystaceae</taxon>
        <taxon>Methylocystis</taxon>
    </lineage>
</organism>
<dbReference type="AlphaFoldDB" id="A0A6B8KE41"/>
<dbReference type="InterPro" id="IPR009363">
    <property type="entry name" value="Phage_Mu_Gp16"/>
</dbReference>